<proteinExistence type="predicted"/>
<comment type="caution">
    <text evidence="2">The sequence shown here is derived from an EMBL/GenBank/DDBJ whole genome shotgun (WGS) entry which is preliminary data.</text>
</comment>
<accession>A0A927D068</accession>
<feature type="domain" description="Biofilm-associated protein BapA-like prefix-like" evidence="1">
    <location>
        <begin position="37"/>
        <end position="81"/>
    </location>
</feature>
<keyword evidence="3" id="KW-1185">Reference proteome</keyword>
<dbReference type="NCBIfam" id="NF033677">
    <property type="entry name" value="biofilm_BapA_N"/>
    <property type="match status" value="1"/>
</dbReference>
<dbReference type="Gene3D" id="2.60.40.10">
    <property type="entry name" value="Immunoglobulins"/>
    <property type="match status" value="6"/>
</dbReference>
<dbReference type="RefSeq" id="WP_191073647.1">
    <property type="nucleotide sequence ID" value="NZ_JACTAG010000001.1"/>
</dbReference>
<evidence type="ECO:0000259" key="1">
    <source>
        <dbReference type="Pfam" id="PF22783"/>
    </source>
</evidence>
<dbReference type="InterPro" id="IPR048051">
    <property type="entry name" value="BapA-like_prefix-like"/>
</dbReference>
<protein>
    <submittedName>
        <fullName evidence="2">BapA prefix-like domain-containing protein</fullName>
    </submittedName>
</protein>
<dbReference type="InterPro" id="IPR013783">
    <property type="entry name" value="Ig-like_fold"/>
</dbReference>
<dbReference type="Proteomes" id="UP000635142">
    <property type="component" value="Unassembled WGS sequence"/>
</dbReference>
<name>A0A927D068_9RHOB</name>
<dbReference type="Pfam" id="PF22783">
    <property type="entry name" value="BapA_N"/>
    <property type="match status" value="1"/>
</dbReference>
<dbReference type="NCBIfam" id="NF033510">
    <property type="entry name" value="Ca_tandemer"/>
    <property type="match status" value="6"/>
</dbReference>
<reference evidence="2" key="1">
    <citation type="submission" date="2020-08" db="EMBL/GenBank/DDBJ databases">
        <title>Sulfitobacter aestuariivivens sp. nov., isolated from a tidal flat.</title>
        <authorList>
            <person name="Park S."/>
            <person name="Yoon J.-H."/>
        </authorList>
    </citation>
    <scope>NUCLEOTIDE SEQUENCE</scope>
    <source>
        <strain evidence="2">TSTF-M16</strain>
    </source>
</reference>
<gene>
    <name evidence="2" type="ORF">H9Q16_01710</name>
</gene>
<dbReference type="EMBL" id="JACTAG010000001">
    <property type="protein sequence ID" value="MBD3662630.1"/>
    <property type="molecule type" value="Genomic_DNA"/>
</dbReference>
<dbReference type="AlphaFoldDB" id="A0A927D068"/>
<evidence type="ECO:0000313" key="3">
    <source>
        <dbReference type="Proteomes" id="UP000635142"/>
    </source>
</evidence>
<organism evidence="2 3">
    <name type="scientific">Sulfitobacter aestuariivivens</name>
    <dbReference type="NCBI Taxonomy" id="2766981"/>
    <lineage>
        <taxon>Bacteria</taxon>
        <taxon>Pseudomonadati</taxon>
        <taxon>Pseudomonadota</taxon>
        <taxon>Alphaproteobacteria</taxon>
        <taxon>Rhodobacterales</taxon>
        <taxon>Roseobacteraceae</taxon>
        <taxon>Sulfitobacter</taxon>
    </lineage>
</organism>
<sequence>MKAIDFVVRDGAGGLERGTVSSDARSYVITAETGQEISLNLRQTDLQGQVRSGNDLVITLADGRVITIDNFFDGGANPNRLFVSSDGYLNEVTLVDQGTGELYAQFGPTEQWGKWSPSDDLIYLGGTEVANVGADNEVSMLGAPLLGGLLGGGAGVAAAVVGGAGVIAGVGGGSGGDGAPGPVAPFVDDPDSNTNIGGDDTAPHAITVTGGGAPGDAVLIMIGDAQVETSIGDDGTFEAIFEGDNFPADGIYETIVVVTTATGDETLDGPGYHIDTTPPDVAVSSGTDSVGDFFNAAAFEDGVLLTGTGEAGATLSLTISGVTQTTVIDADGKWSALWANGTLDAGEYTSGVTIVAADAFGNTTTITDTVVIDTVSNVTIDTENVETDGIVNADEREDGVTLTGTAQAGSSVLVTFGTGSHQATVDANGNWSADFAMSEIPTGELAATVTAVATDSFGNTSTASGEVDIDTLVRDFGFTGTTGGADGVINIAEAASGFTMTGTTEPGATVSVTMNGFTHQATVAANGTWSADFAASEIPTGEQTVVMSATATDIAGNTETITQNVIVDRDAGVLTIDSPIEGDDIVSAAEASDGVILTGTTNPGATVTVTMGGFTHEVLANPSGQWAANFAASEVAPGDYIANILATTVDSAGNPLNATSSVRVDTRVDNLSIDTGAVGGGDNILNAAERLAGGGVQITGTTEVGSTSVIVDLGGQQVNAAVDAAGNWTAVFSAAQLARGTYEAPITVTATDHVGNVDSVSGTIQVDTEVVPFSMTETGGGADDFANAAEAATGIDLGGQVEAGSTVVVNFDGTDHAASVDAAGNWSLTIPPVAIRPGTYAAAISVTATDAAGNVATINDTLGIDTEAPEGPVIASYTRDGDGIRGISTEMSEDDLGVYQVTDAGAVNAINALQADIPVLGETAFQFNSEVPDGSHLVITATDDAGNSSGTYVVLDDEAAATQVTLDASALGSFNIETLDLSFAEEGNLTIDAATLLALSSNTNELQINGGADDTVTISDAVAAGSEVRDGQTYTIYTLGDEGTLIIDDNVNVVI</sequence>
<evidence type="ECO:0000313" key="2">
    <source>
        <dbReference type="EMBL" id="MBD3662630.1"/>
    </source>
</evidence>